<dbReference type="Gene3D" id="3.20.20.190">
    <property type="entry name" value="Phosphatidylinositol (PI) phosphodiesterase"/>
    <property type="match status" value="1"/>
</dbReference>
<dbReference type="PANTHER" id="PTHR46211">
    <property type="entry name" value="GLYCEROPHOSPHORYL DIESTER PHOSPHODIESTERASE"/>
    <property type="match status" value="1"/>
</dbReference>
<feature type="domain" description="GP-PDE" evidence="1">
    <location>
        <begin position="3"/>
        <end position="246"/>
    </location>
</feature>
<gene>
    <name evidence="2" type="ORF">OIT44_01555</name>
</gene>
<evidence type="ECO:0000259" key="1">
    <source>
        <dbReference type="PROSITE" id="PS51704"/>
    </source>
</evidence>
<dbReference type="SUPFAM" id="SSF51695">
    <property type="entry name" value="PLC-like phosphodiesterases"/>
    <property type="match status" value="1"/>
</dbReference>
<proteinExistence type="predicted"/>
<dbReference type="Pfam" id="PF03009">
    <property type="entry name" value="GDPD"/>
    <property type="match status" value="1"/>
</dbReference>
<dbReference type="RefSeq" id="WP_213409363.1">
    <property type="nucleotide sequence ID" value="NZ_CP074441.1"/>
</dbReference>
<dbReference type="InterPro" id="IPR030395">
    <property type="entry name" value="GP_PDE_dom"/>
</dbReference>
<name>A0ABT3E2W2_9LACO</name>
<dbReference type="PROSITE" id="PS51704">
    <property type="entry name" value="GP_PDE"/>
    <property type="match status" value="1"/>
</dbReference>
<dbReference type="EMBL" id="JAOZFE010000001">
    <property type="protein sequence ID" value="MCW0952759.1"/>
    <property type="molecule type" value="Genomic_DNA"/>
</dbReference>
<evidence type="ECO:0000313" key="2">
    <source>
        <dbReference type="EMBL" id="MCW0952759.1"/>
    </source>
</evidence>
<organism evidence="2 3">
    <name type="scientific">Weissella ceti</name>
    <dbReference type="NCBI Taxonomy" id="759620"/>
    <lineage>
        <taxon>Bacteria</taxon>
        <taxon>Bacillati</taxon>
        <taxon>Bacillota</taxon>
        <taxon>Bacilli</taxon>
        <taxon>Lactobacillales</taxon>
        <taxon>Lactobacillaceae</taxon>
        <taxon>Weissella</taxon>
    </lineage>
</organism>
<accession>A0ABT3E2W2</accession>
<dbReference type="PANTHER" id="PTHR46211:SF1">
    <property type="entry name" value="GLYCEROPHOSPHODIESTER PHOSPHODIESTERASE, CYTOPLASMIC"/>
    <property type="match status" value="1"/>
</dbReference>
<dbReference type="Proteomes" id="UP001526225">
    <property type="component" value="Unassembled WGS sequence"/>
</dbReference>
<sequence length="253" mass="28284">MALKILAHRGLPAKLPENTMRGFQAIADSDVMWIETDVAITKDGKLILIHDDFLDRTTDLTGEVTALNWDEMANADASARYGKKLRGEHLPTMDEFIAFINEQGININFELKGVSGPNGLQLSKQLVRQMITYLEQLDPIVEVQISSFNPILLGMMRQAYPNATYALLFDKNTFTPDWPMLAQACEVTEISVEDTNLTADTVAEILDQGYLVNVWTVNSGRRIKELFSWGVTGVFTDNAPKFLKLADKLNATK</sequence>
<comment type="caution">
    <text evidence="2">The sequence shown here is derived from an EMBL/GenBank/DDBJ whole genome shotgun (WGS) entry which is preliminary data.</text>
</comment>
<protein>
    <submittedName>
        <fullName evidence="2">Glycerophosphodiester phosphodiesterase family protein</fullName>
    </submittedName>
</protein>
<dbReference type="InterPro" id="IPR017946">
    <property type="entry name" value="PLC-like_Pdiesterase_TIM-brl"/>
</dbReference>
<keyword evidence="3" id="KW-1185">Reference proteome</keyword>
<evidence type="ECO:0000313" key="3">
    <source>
        <dbReference type="Proteomes" id="UP001526225"/>
    </source>
</evidence>
<reference evidence="2 3" key="1">
    <citation type="submission" date="2022-10" db="EMBL/GenBank/DDBJ databases">
        <title>Weissella fermenti sp. nov., isolated from fermented cabbage.</title>
        <authorList>
            <person name="Lee J.K."/>
            <person name="Baek J.H."/>
            <person name="Choi D.G."/>
            <person name="Kim J.M."/>
            <person name="Jeon C.O."/>
        </authorList>
    </citation>
    <scope>NUCLEOTIDE SEQUENCE [LARGE SCALE GENOMIC DNA]</scope>
    <source>
        <strain evidence="2 3">KACC 18534</strain>
    </source>
</reference>